<feature type="compositionally biased region" description="Polar residues" evidence="1">
    <location>
        <begin position="131"/>
        <end position="143"/>
    </location>
</feature>
<accession>A0A7S2DQR0</accession>
<sequence>MSPFSVGKMLHGLVPEGGDQEQRILAMARNPALALALVKSLQLHFPLQLMAGGKINYKGTDLLTISSEITATTYSMHCAWCASHHVNPSSSPKNNWNVNSLKAFTSRFLSLIVPFRAELVRKKKEEDDNDNAATATTFSGGQPGSQYSSFLARGINDIDNLVNSVSSLGQSGRELLGLATTDPNAISPLPSPPGVGPAPAIQPNPASVDDLLAGGDVSHLQRGEKDAEVQEGESFNTPVATTGTKRMRQQGGGGASSTCRPRFASGPEVHRPEGPFPRRLVEATLFDKHTPTEHCARRGCGRSLAGNQRVSLDLCNHGIICTTCFTEKFIVQKLRFEMPVCPHCKEEWSLLSAGGEDM</sequence>
<feature type="region of interest" description="Disordered" evidence="1">
    <location>
        <begin position="181"/>
        <end position="208"/>
    </location>
</feature>
<evidence type="ECO:0000313" key="2">
    <source>
        <dbReference type="EMBL" id="CAD9461455.1"/>
    </source>
</evidence>
<evidence type="ECO:0000256" key="1">
    <source>
        <dbReference type="SAM" id="MobiDB-lite"/>
    </source>
</evidence>
<dbReference type="EMBL" id="HBGS01047538">
    <property type="protein sequence ID" value="CAD9461455.1"/>
    <property type="molecule type" value="Transcribed_RNA"/>
</dbReference>
<dbReference type="AlphaFoldDB" id="A0A7S2DQR0"/>
<protein>
    <submittedName>
        <fullName evidence="2">Uncharacterized protein</fullName>
    </submittedName>
</protein>
<feature type="region of interest" description="Disordered" evidence="1">
    <location>
        <begin position="123"/>
        <end position="143"/>
    </location>
</feature>
<proteinExistence type="predicted"/>
<organism evidence="2">
    <name type="scientific">Octactis speculum</name>
    <dbReference type="NCBI Taxonomy" id="3111310"/>
    <lineage>
        <taxon>Eukaryota</taxon>
        <taxon>Sar</taxon>
        <taxon>Stramenopiles</taxon>
        <taxon>Ochrophyta</taxon>
        <taxon>Dictyochophyceae</taxon>
        <taxon>Dictyochales</taxon>
        <taxon>Dictyochaceae</taxon>
        <taxon>Octactis</taxon>
    </lineage>
</organism>
<feature type="compositionally biased region" description="Polar residues" evidence="1">
    <location>
        <begin position="233"/>
        <end position="244"/>
    </location>
</feature>
<reference evidence="2" key="1">
    <citation type="submission" date="2021-01" db="EMBL/GenBank/DDBJ databases">
        <authorList>
            <person name="Corre E."/>
            <person name="Pelletier E."/>
            <person name="Niang G."/>
            <person name="Scheremetjew M."/>
            <person name="Finn R."/>
            <person name="Kale V."/>
            <person name="Holt S."/>
            <person name="Cochrane G."/>
            <person name="Meng A."/>
            <person name="Brown T."/>
            <person name="Cohen L."/>
        </authorList>
    </citation>
    <scope>NUCLEOTIDE SEQUENCE</scope>
    <source>
        <strain evidence="2">CCMP1381</strain>
    </source>
</reference>
<feature type="region of interest" description="Disordered" evidence="1">
    <location>
        <begin position="221"/>
        <end position="275"/>
    </location>
</feature>
<gene>
    <name evidence="2" type="ORF">DSPE1174_LOCUS24663</name>
</gene>
<feature type="compositionally biased region" description="Pro residues" evidence="1">
    <location>
        <begin position="189"/>
        <end position="202"/>
    </location>
</feature>
<name>A0A7S2DQR0_9STRA</name>